<feature type="transmembrane region" description="Helical" evidence="1">
    <location>
        <begin position="234"/>
        <end position="251"/>
    </location>
</feature>
<keyword evidence="1" id="KW-1133">Transmembrane helix</keyword>
<dbReference type="CDD" id="cd17355">
    <property type="entry name" value="MFS_YcxA_like"/>
    <property type="match status" value="1"/>
</dbReference>
<dbReference type="InterPro" id="IPR011701">
    <property type="entry name" value="MFS"/>
</dbReference>
<accession>A0A381S140</accession>
<dbReference type="PANTHER" id="PTHR11360:SF284">
    <property type="entry name" value="EG:103B4.3 PROTEIN-RELATED"/>
    <property type="match status" value="1"/>
</dbReference>
<keyword evidence="1" id="KW-0812">Transmembrane</keyword>
<evidence type="ECO:0000259" key="2">
    <source>
        <dbReference type="PROSITE" id="PS50850"/>
    </source>
</evidence>
<dbReference type="InterPro" id="IPR036259">
    <property type="entry name" value="MFS_trans_sf"/>
</dbReference>
<keyword evidence="1" id="KW-0472">Membrane</keyword>
<feature type="domain" description="Major facilitator superfamily (MFS) profile" evidence="2">
    <location>
        <begin position="17"/>
        <end position="415"/>
    </location>
</feature>
<feature type="transmembrane region" description="Helical" evidence="1">
    <location>
        <begin position="110"/>
        <end position="134"/>
    </location>
</feature>
<name>A0A381S140_9ZZZZ</name>
<feature type="transmembrane region" description="Helical" evidence="1">
    <location>
        <begin position="271"/>
        <end position="292"/>
    </location>
</feature>
<dbReference type="InterPro" id="IPR050327">
    <property type="entry name" value="Proton-linked_MCT"/>
</dbReference>
<gene>
    <name evidence="3" type="ORF">METZ01_LOCUS50008</name>
</gene>
<evidence type="ECO:0000313" key="3">
    <source>
        <dbReference type="EMBL" id="SUZ97154.1"/>
    </source>
</evidence>
<dbReference type="EMBL" id="UINC01002482">
    <property type="protein sequence ID" value="SUZ97154.1"/>
    <property type="molecule type" value="Genomic_DNA"/>
</dbReference>
<feature type="transmembrane region" description="Helical" evidence="1">
    <location>
        <begin position="355"/>
        <end position="378"/>
    </location>
</feature>
<feature type="transmembrane region" description="Helical" evidence="1">
    <location>
        <begin position="304"/>
        <end position="335"/>
    </location>
</feature>
<dbReference type="PANTHER" id="PTHR11360">
    <property type="entry name" value="MONOCARBOXYLATE TRANSPORTER"/>
    <property type="match status" value="1"/>
</dbReference>
<dbReference type="InterPro" id="IPR020846">
    <property type="entry name" value="MFS_dom"/>
</dbReference>
<feature type="transmembrane region" description="Helical" evidence="1">
    <location>
        <begin position="57"/>
        <end position="78"/>
    </location>
</feature>
<reference evidence="3" key="1">
    <citation type="submission" date="2018-05" db="EMBL/GenBank/DDBJ databases">
        <authorList>
            <person name="Lanie J.A."/>
            <person name="Ng W.-L."/>
            <person name="Kazmierczak K.M."/>
            <person name="Andrzejewski T.M."/>
            <person name="Davidsen T.M."/>
            <person name="Wayne K.J."/>
            <person name="Tettelin H."/>
            <person name="Glass J.I."/>
            <person name="Rusch D."/>
            <person name="Podicherti R."/>
            <person name="Tsui H.-C.T."/>
            <person name="Winkler M.E."/>
        </authorList>
    </citation>
    <scope>NUCLEOTIDE SEQUENCE</scope>
</reference>
<evidence type="ECO:0000256" key="1">
    <source>
        <dbReference type="SAM" id="Phobius"/>
    </source>
</evidence>
<feature type="transmembrane region" description="Helical" evidence="1">
    <location>
        <begin position="146"/>
        <end position="168"/>
    </location>
</feature>
<dbReference type="Gene3D" id="1.20.1250.20">
    <property type="entry name" value="MFS general substrate transporter like domains"/>
    <property type="match status" value="2"/>
</dbReference>
<feature type="transmembrane region" description="Helical" evidence="1">
    <location>
        <begin position="85"/>
        <end position="104"/>
    </location>
</feature>
<dbReference type="GO" id="GO:0022857">
    <property type="term" value="F:transmembrane transporter activity"/>
    <property type="evidence" value="ECO:0007669"/>
    <property type="project" value="InterPro"/>
</dbReference>
<dbReference type="Pfam" id="PF07690">
    <property type="entry name" value="MFS_1"/>
    <property type="match status" value="1"/>
</dbReference>
<dbReference type="SUPFAM" id="SSF103473">
    <property type="entry name" value="MFS general substrate transporter"/>
    <property type="match status" value="1"/>
</dbReference>
<organism evidence="3">
    <name type="scientific">marine metagenome</name>
    <dbReference type="NCBI Taxonomy" id="408172"/>
    <lineage>
        <taxon>unclassified sequences</taxon>
        <taxon>metagenomes</taxon>
        <taxon>ecological metagenomes</taxon>
    </lineage>
</organism>
<protein>
    <recommendedName>
        <fullName evidence="2">Major facilitator superfamily (MFS) profile domain-containing protein</fullName>
    </recommendedName>
</protein>
<feature type="transmembrane region" description="Helical" evidence="1">
    <location>
        <begin position="20"/>
        <end position="45"/>
    </location>
</feature>
<sequence length="416" mass="44560">MTDVSDSSTRHGLRETATLVVILAFVMNLLSRGFGETFAVFLLPIESEMGWTRTTLAGIYAIYMGTHGLAAVVIGWFVDRVGPRIVYSVGLLIYGFAFLLAQFGVKAWHFYLTTGVMAGIAMTAIGMTTATVFITRWYQGPRASQLSPAIGIAYSGLGAGVILCVPITNQLIEILGWRETYRMLGLILCALAVIVFVLPWRKLQVQTPPQSEVGRFLGGRKDGHLRAALQTQTFWLLFMIMFITAAAMYLVGPQLVAYLVSVGFDSTVASLAFSINGFLTVFGIAGTGWLATHFGMKRIASVSYAMTITAFILLACLSVTPVMVLLVLAILPLGLSQGARGPIVSVLVSRAFSGHGLGAIYGAMTMGVGLGGMSGAWLSGVFYDVTGGYILSYSVSVVCALIGVGLFWMIRESSNE</sequence>
<proteinExistence type="predicted"/>
<feature type="transmembrane region" description="Helical" evidence="1">
    <location>
        <begin position="180"/>
        <end position="200"/>
    </location>
</feature>
<dbReference type="PROSITE" id="PS50850">
    <property type="entry name" value="MFS"/>
    <property type="match status" value="1"/>
</dbReference>
<feature type="transmembrane region" description="Helical" evidence="1">
    <location>
        <begin position="390"/>
        <end position="410"/>
    </location>
</feature>
<dbReference type="AlphaFoldDB" id="A0A381S140"/>